<evidence type="ECO:0000259" key="1">
    <source>
        <dbReference type="PROSITE" id="PS50053"/>
    </source>
</evidence>
<dbReference type="InterPro" id="IPR029071">
    <property type="entry name" value="Ubiquitin-like_domsf"/>
</dbReference>
<name>A0ABQ4YKY8_9ASTR</name>
<reference evidence="2" key="2">
    <citation type="submission" date="2022-01" db="EMBL/GenBank/DDBJ databases">
        <authorList>
            <person name="Yamashiro T."/>
            <person name="Shiraishi A."/>
            <person name="Satake H."/>
            <person name="Nakayama K."/>
        </authorList>
    </citation>
    <scope>NUCLEOTIDE SEQUENCE</scope>
</reference>
<dbReference type="EMBL" id="BQNB010010465">
    <property type="protein sequence ID" value="GJS77656.1"/>
    <property type="molecule type" value="Genomic_DNA"/>
</dbReference>
<proteinExistence type="predicted"/>
<evidence type="ECO:0000313" key="3">
    <source>
        <dbReference type="Proteomes" id="UP001151760"/>
    </source>
</evidence>
<accession>A0ABQ4YKY8</accession>
<dbReference type="Pfam" id="PF00240">
    <property type="entry name" value="ubiquitin"/>
    <property type="match status" value="1"/>
</dbReference>
<protein>
    <submittedName>
        <fullName evidence="2">Probable splicing factor 3A subunit 1</fullName>
    </submittedName>
</protein>
<dbReference type="SUPFAM" id="SSF54236">
    <property type="entry name" value="Ubiquitin-like"/>
    <property type="match status" value="1"/>
</dbReference>
<reference evidence="2" key="1">
    <citation type="journal article" date="2022" name="Int. J. Mol. Sci.">
        <title>Draft Genome of Tanacetum Coccineum: Genomic Comparison of Closely Related Tanacetum-Family Plants.</title>
        <authorList>
            <person name="Yamashiro T."/>
            <person name="Shiraishi A."/>
            <person name="Nakayama K."/>
            <person name="Satake H."/>
        </authorList>
    </citation>
    <scope>NUCLEOTIDE SEQUENCE</scope>
</reference>
<comment type="caution">
    <text evidence="2">The sequence shown here is derived from an EMBL/GenBank/DDBJ whole genome shotgun (WGS) entry which is preliminary data.</text>
</comment>
<keyword evidence="3" id="KW-1185">Reference proteome</keyword>
<gene>
    <name evidence="2" type="ORF">Tco_0727537</name>
</gene>
<feature type="domain" description="Ubiquitin-like" evidence="1">
    <location>
        <begin position="41"/>
        <end position="92"/>
    </location>
</feature>
<evidence type="ECO:0000313" key="2">
    <source>
        <dbReference type="EMBL" id="GJS77656.1"/>
    </source>
</evidence>
<dbReference type="InterPro" id="IPR000626">
    <property type="entry name" value="Ubiquitin-like_dom"/>
</dbReference>
<dbReference type="PROSITE" id="PS50053">
    <property type="entry name" value="UBIQUITIN_2"/>
    <property type="match status" value="1"/>
</dbReference>
<sequence length="111" mass="12365">MHTEVLPDDEVDFMHLFGKETLPAHDLISEDKFLAQHSCLSETVGSLKDRIAQAYHVPANKQKLISLKAGDMEDNFSLAHYNVGGDDYMLFLSIEDSVARLSMKSPNGIIT</sequence>
<organism evidence="2 3">
    <name type="scientific">Tanacetum coccineum</name>
    <dbReference type="NCBI Taxonomy" id="301880"/>
    <lineage>
        <taxon>Eukaryota</taxon>
        <taxon>Viridiplantae</taxon>
        <taxon>Streptophyta</taxon>
        <taxon>Embryophyta</taxon>
        <taxon>Tracheophyta</taxon>
        <taxon>Spermatophyta</taxon>
        <taxon>Magnoliopsida</taxon>
        <taxon>eudicotyledons</taxon>
        <taxon>Gunneridae</taxon>
        <taxon>Pentapetalae</taxon>
        <taxon>asterids</taxon>
        <taxon>campanulids</taxon>
        <taxon>Asterales</taxon>
        <taxon>Asteraceae</taxon>
        <taxon>Asteroideae</taxon>
        <taxon>Anthemideae</taxon>
        <taxon>Anthemidinae</taxon>
        <taxon>Tanacetum</taxon>
    </lineage>
</organism>
<dbReference type="Proteomes" id="UP001151760">
    <property type="component" value="Unassembled WGS sequence"/>
</dbReference>
<dbReference type="Gene3D" id="3.10.20.90">
    <property type="entry name" value="Phosphatidylinositol 3-kinase Catalytic Subunit, Chain A, domain 1"/>
    <property type="match status" value="1"/>
</dbReference>